<keyword evidence="3" id="KW-1185">Reference proteome</keyword>
<evidence type="ECO:0000256" key="1">
    <source>
        <dbReference type="SAM" id="MobiDB-lite"/>
    </source>
</evidence>
<dbReference type="AlphaFoldDB" id="A0A4Y2WVX2"/>
<evidence type="ECO:0000313" key="2">
    <source>
        <dbReference type="EMBL" id="GBO41533.1"/>
    </source>
</evidence>
<reference evidence="2 3" key="1">
    <citation type="journal article" date="2019" name="Sci. Rep.">
        <title>Orb-weaving spider Araneus ventricosus genome elucidates the spidroin gene catalogue.</title>
        <authorList>
            <person name="Kono N."/>
            <person name="Nakamura H."/>
            <person name="Ohtoshi R."/>
            <person name="Moran D.A.P."/>
            <person name="Shinohara A."/>
            <person name="Yoshida Y."/>
            <person name="Fujiwara M."/>
            <person name="Mori M."/>
            <person name="Tomita M."/>
            <person name="Arakawa K."/>
        </authorList>
    </citation>
    <scope>NUCLEOTIDE SEQUENCE [LARGE SCALE GENOMIC DNA]</scope>
</reference>
<accession>A0A4Y2WVX2</accession>
<name>A0A4Y2WVX2_ARAVE</name>
<evidence type="ECO:0000313" key="3">
    <source>
        <dbReference type="Proteomes" id="UP000499080"/>
    </source>
</evidence>
<sequence length="73" mass="8127">MGVVGVRVDFVDFNSTKTTRQESIRWTVVRSRLRDRRVPSLNPDSINDSPSALKPGLLGKKRHELDSPNLGGP</sequence>
<protein>
    <submittedName>
        <fullName evidence="2">Uncharacterized protein</fullName>
    </submittedName>
</protein>
<organism evidence="2 3">
    <name type="scientific">Araneus ventricosus</name>
    <name type="common">Orbweaver spider</name>
    <name type="synonym">Epeira ventricosa</name>
    <dbReference type="NCBI Taxonomy" id="182803"/>
    <lineage>
        <taxon>Eukaryota</taxon>
        <taxon>Metazoa</taxon>
        <taxon>Ecdysozoa</taxon>
        <taxon>Arthropoda</taxon>
        <taxon>Chelicerata</taxon>
        <taxon>Arachnida</taxon>
        <taxon>Araneae</taxon>
        <taxon>Araneomorphae</taxon>
        <taxon>Entelegynae</taxon>
        <taxon>Araneoidea</taxon>
        <taxon>Araneidae</taxon>
        <taxon>Araneus</taxon>
    </lineage>
</organism>
<gene>
    <name evidence="2" type="ORF">AVEN_26734_1</name>
</gene>
<feature type="region of interest" description="Disordered" evidence="1">
    <location>
        <begin position="38"/>
        <end position="73"/>
    </location>
</feature>
<comment type="caution">
    <text evidence="2">The sequence shown here is derived from an EMBL/GenBank/DDBJ whole genome shotgun (WGS) entry which is preliminary data.</text>
</comment>
<dbReference type="EMBL" id="BGPR01067234">
    <property type="protein sequence ID" value="GBO41533.1"/>
    <property type="molecule type" value="Genomic_DNA"/>
</dbReference>
<proteinExistence type="predicted"/>
<dbReference type="Proteomes" id="UP000499080">
    <property type="component" value="Unassembled WGS sequence"/>
</dbReference>